<reference evidence="2 3" key="1">
    <citation type="journal article" date="2018" name="Mol. Biol. Evol.">
        <title>Broad Genomic Sampling Reveals a Smut Pathogenic Ancestry of the Fungal Clade Ustilaginomycotina.</title>
        <authorList>
            <person name="Kijpornyongpan T."/>
            <person name="Mondo S.J."/>
            <person name="Barry K."/>
            <person name="Sandor L."/>
            <person name="Lee J."/>
            <person name="Lipzen A."/>
            <person name="Pangilinan J."/>
            <person name="LaButti K."/>
            <person name="Hainaut M."/>
            <person name="Henrissat B."/>
            <person name="Grigoriev I.V."/>
            <person name="Spatafora J.W."/>
            <person name="Aime M.C."/>
        </authorList>
    </citation>
    <scope>NUCLEOTIDE SEQUENCE [LARGE SCALE GENOMIC DNA]</scope>
    <source>
        <strain evidence="2 3">MCA 3882</strain>
    </source>
</reference>
<protein>
    <submittedName>
        <fullName evidence="2">Uncharacterized protein</fullName>
    </submittedName>
</protein>
<keyword evidence="3" id="KW-1185">Reference proteome</keyword>
<dbReference type="InParanoid" id="A0A316V8M4"/>
<name>A0A316V8M4_9BASI</name>
<evidence type="ECO:0000256" key="1">
    <source>
        <dbReference type="SAM" id="MobiDB-lite"/>
    </source>
</evidence>
<dbReference type="GeneID" id="37020924"/>
<gene>
    <name evidence="2" type="ORF">FA14DRAFT_161497</name>
</gene>
<dbReference type="Proteomes" id="UP000245771">
    <property type="component" value="Unassembled WGS sequence"/>
</dbReference>
<dbReference type="OrthoDB" id="3050608at2759"/>
<evidence type="ECO:0000313" key="3">
    <source>
        <dbReference type="Proteomes" id="UP000245771"/>
    </source>
</evidence>
<dbReference type="PANTHER" id="PTHR40462:SF1">
    <property type="entry name" value="EXPRESSED PROTEIN"/>
    <property type="match status" value="1"/>
</dbReference>
<proteinExistence type="predicted"/>
<accession>A0A316V8M4</accession>
<feature type="region of interest" description="Disordered" evidence="1">
    <location>
        <begin position="1"/>
        <end position="62"/>
    </location>
</feature>
<sequence>MADQQPPQPQGGQQDALDKGISAALDKSGHHQQNSTVEKISDGVRSAFKKVTGSDVPIADKQ</sequence>
<dbReference type="PANTHER" id="PTHR40462">
    <property type="entry name" value="CHROMOSOME 1, WHOLE GENOME SHOTGUN SEQUENCE"/>
    <property type="match status" value="1"/>
</dbReference>
<dbReference type="RefSeq" id="XP_025354142.1">
    <property type="nucleotide sequence ID" value="XM_025499143.1"/>
</dbReference>
<organism evidence="2 3">
    <name type="scientific">Meira miltonrushii</name>
    <dbReference type="NCBI Taxonomy" id="1280837"/>
    <lineage>
        <taxon>Eukaryota</taxon>
        <taxon>Fungi</taxon>
        <taxon>Dikarya</taxon>
        <taxon>Basidiomycota</taxon>
        <taxon>Ustilaginomycotina</taxon>
        <taxon>Exobasidiomycetes</taxon>
        <taxon>Exobasidiales</taxon>
        <taxon>Brachybasidiaceae</taxon>
        <taxon>Meira</taxon>
    </lineage>
</organism>
<evidence type="ECO:0000313" key="2">
    <source>
        <dbReference type="EMBL" id="PWN33840.1"/>
    </source>
</evidence>
<dbReference type="EMBL" id="KZ819604">
    <property type="protein sequence ID" value="PWN33840.1"/>
    <property type="molecule type" value="Genomic_DNA"/>
</dbReference>
<dbReference type="AlphaFoldDB" id="A0A316V8M4"/>